<proteinExistence type="predicted"/>
<dbReference type="Proteomes" id="UP000007954">
    <property type="component" value="Chromosome"/>
</dbReference>
<evidence type="ECO:0000313" key="1">
    <source>
        <dbReference type="EMBL" id="CCC40339.1"/>
    </source>
</evidence>
<dbReference type="EMBL" id="FR746099">
    <property type="protein sequence ID" value="CCC40339.1"/>
    <property type="molecule type" value="Genomic_DNA"/>
</dbReference>
<dbReference type="KEGG" id="hwc:Hqrw_2492"/>
<dbReference type="RefSeq" id="WP_011571507.1">
    <property type="nucleotide sequence ID" value="NC_017459.1"/>
</dbReference>
<dbReference type="GeneID" id="55371956"/>
<dbReference type="HOGENOM" id="CLU_2968427_0_0_2"/>
<dbReference type="AlphaFoldDB" id="G0LIT7"/>
<gene>
    <name evidence="1" type="ordered locus">Hqrw_2492</name>
</gene>
<accession>G0LIT7</accession>
<organism evidence="1 2">
    <name type="scientific">Haloquadratum walsbyi (strain DSM 16854 / JCM 12705 / C23)</name>
    <dbReference type="NCBI Taxonomy" id="768065"/>
    <lineage>
        <taxon>Archaea</taxon>
        <taxon>Methanobacteriati</taxon>
        <taxon>Methanobacteriota</taxon>
        <taxon>Stenosarchaea group</taxon>
        <taxon>Halobacteria</taxon>
        <taxon>Halobacteriales</taxon>
        <taxon>Haloferacaceae</taxon>
        <taxon>Haloquadratum</taxon>
    </lineage>
</organism>
<protein>
    <submittedName>
        <fullName evidence="1">Uncharacterized protein</fullName>
    </submittedName>
</protein>
<evidence type="ECO:0000313" key="2">
    <source>
        <dbReference type="Proteomes" id="UP000007954"/>
    </source>
</evidence>
<reference evidence="1 2" key="1">
    <citation type="journal article" date="2011" name="PLoS ONE">
        <title>Haloquadratum walsbyi: limited diversity in a global pond.</title>
        <authorList>
            <person name="Dyall-Smith M."/>
            <person name="Pfeiffer F."/>
            <person name="Klee K."/>
            <person name="Palm P."/>
            <person name="Gross K."/>
            <person name="Schuster S.C."/>
            <person name="Rampp M."/>
            <person name="Oesterhelt D."/>
        </authorList>
    </citation>
    <scope>NUCLEOTIDE SEQUENCE [LARGE SCALE GENOMIC DNA]</scope>
    <source>
        <strain evidence="2">DSM 16854 / JCM 12705 / C23</strain>
    </source>
</reference>
<name>G0LIT7_HALWC</name>
<sequence length="58" mass="6591">MCITKLSLISERISAFTPNENITQEVVEKEYEEFELTESITDLDPRGDRPALSVMEGD</sequence>